<evidence type="ECO:0000313" key="2">
    <source>
        <dbReference type="EMBL" id="HIZ52778.1"/>
    </source>
</evidence>
<accession>A0A9D2F6C2</accession>
<dbReference type="AlphaFoldDB" id="A0A9D2F6C2"/>
<organism evidence="2 3">
    <name type="scientific">Candidatus Enterococcus avicola</name>
    <dbReference type="NCBI Taxonomy" id="2838561"/>
    <lineage>
        <taxon>Bacteria</taxon>
        <taxon>Bacillati</taxon>
        <taxon>Bacillota</taxon>
        <taxon>Bacilli</taxon>
        <taxon>Lactobacillales</taxon>
        <taxon>Enterococcaceae</taxon>
        <taxon>Enterococcus</taxon>
    </lineage>
</organism>
<sequence>MINQKKIMIEWDKAGLPNNNYTYGDITSIYDDLSHSSDNELEANKMFILAIRKAAMANSTTSMAVENIVREWLLAGLTNAQAIGDYEKESQQMQRKGRYGQPIKQESKASEPTSDEIKQQNERWAKELGYESVAAMAKGTHDLLVNLRATRKERLANKPKSGLTAEGHQVVRRF</sequence>
<feature type="region of interest" description="Disordered" evidence="1">
    <location>
        <begin position="88"/>
        <end position="120"/>
    </location>
</feature>
<evidence type="ECO:0008006" key="4">
    <source>
        <dbReference type="Google" id="ProtNLM"/>
    </source>
</evidence>
<evidence type="ECO:0000256" key="1">
    <source>
        <dbReference type="SAM" id="MobiDB-lite"/>
    </source>
</evidence>
<gene>
    <name evidence="2" type="ORF">IAA20_02405</name>
</gene>
<dbReference type="EMBL" id="DXBN01000057">
    <property type="protein sequence ID" value="HIZ52778.1"/>
    <property type="molecule type" value="Genomic_DNA"/>
</dbReference>
<protein>
    <recommendedName>
        <fullName evidence="4">DnaD domain protein</fullName>
    </recommendedName>
</protein>
<comment type="caution">
    <text evidence="2">The sequence shown here is derived from an EMBL/GenBank/DDBJ whole genome shotgun (WGS) entry which is preliminary data.</text>
</comment>
<proteinExistence type="predicted"/>
<dbReference type="Proteomes" id="UP000824063">
    <property type="component" value="Unassembled WGS sequence"/>
</dbReference>
<name>A0A9D2F6C2_9ENTE</name>
<reference evidence="2" key="1">
    <citation type="journal article" date="2021" name="PeerJ">
        <title>Extensive microbial diversity within the chicken gut microbiome revealed by metagenomics and culture.</title>
        <authorList>
            <person name="Gilroy R."/>
            <person name="Ravi A."/>
            <person name="Getino M."/>
            <person name="Pursley I."/>
            <person name="Horton D.L."/>
            <person name="Alikhan N.F."/>
            <person name="Baker D."/>
            <person name="Gharbi K."/>
            <person name="Hall N."/>
            <person name="Watson M."/>
            <person name="Adriaenssens E.M."/>
            <person name="Foster-Nyarko E."/>
            <person name="Jarju S."/>
            <person name="Secka A."/>
            <person name="Antonio M."/>
            <person name="Oren A."/>
            <person name="Chaudhuri R.R."/>
            <person name="La Ragione R."/>
            <person name="Hildebrand F."/>
            <person name="Pallen M.J."/>
        </authorList>
    </citation>
    <scope>NUCLEOTIDE SEQUENCE</scope>
    <source>
        <strain evidence="2">CHK172-16539</strain>
    </source>
</reference>
<reference evidence="2" key="2">
    <citation type="submission" date="2021-04" db="EMBL/GenBank/DDBJ databases">
        <authorList>
            <person name="Gilroy R."/>
        </authorList>
    </citation>
    <scope>NUCLEOTIDE SEQUENCE</scope>
    <source>
        <strain evidence="2">CHK172-16539</strain>
    </source>
</reference>
<feature type="compositionally biased region" description="Basic and acidic residues" evidence="1">
    <location>
        <begin position="105"/>
        <end position="120"/>
    </location>
</feature>
<evidence type="ECO:0000313" key="3">
    <source>
        <dbReference type="Proteomes" id="UP000824063"/>
    </source>
</evidence>